<dbReference type="AlphaFoldDB" id="A0A1I3YDX5"/>
<dbReference type="GO" id="GO:0004175">
    <property type="term" value="F:endopeptidase activity"/>
    <property type="evidence" value="ECO:0007669"/>
    <property type="project" value="UniProtKB-ARBA"/>
</dbReference>
<feature type="transmembrane region" description="Helical" evidence="2">
    <location>
        <begin position="188"/>
        <end position="205"/>
    </location>
</feature>
<dbReference type="PANTHER" id="PTHR36435">
    <property type="entry name" value="SLR1288 PROTEIN"/>
    <property type="match status" value="1"/>
</dbReference>
<keyword evidence="4" id="KW-0378">Hydrolase</keyword>
<dbReference type="Proteomes" id="UP000199589">
    <property type="component" value="Unassembled WGS sequence"/>
</dbReference>
<evidence type="ECO:0000256" key="2">
    <source>
        <dbReference type="SAM" id="Phobius"/>
    </source>
</evidence>
<keyword evidence="5" id="KW-1185">Reference proteome</keyword>
<evidence type="ECO:0000313" key="5">
    <source>
        <dbReference type="Proteomes" id="UP000199589"/>
    </source>
</evidence>
<feature type="transmembrane region" description="Helical" evidence="2">
    <location>
        <begin position="63"/>
        <end position="86"/>
    </location>
</feature>
<name>A0A1I3YDX5_9LACT</name>
<dbReference type="Pfam" id="PF02517">
    <property type="entry name" value="Rce1-like"/>
    <property type="match status" value="1"/>
</dbReference>
<comment type="similarity">
    <text evidence="1">Belongs to the UPF0177 family.</text>
</comment>
<keyword evidence="4" id="KW-0645">Protease</keyword>
<feature type="transmembrane region" description="Helical" evidence="2">
    <location>
        <begin position="158"/>
        <end position="176"/>
    </location>
</feature>
<dbReference type="InterPro" id="IPR052710">
    <property type="entry name" value="CAAX_protease"/>
</dbReference>
<evidence type="ECO:0000256" key="1">
    <source>
        <dbReference type="ARBA" id="ARBA00009067"/>
    </source>
</evidence>
<evidence type="ECO:0000313" key="4">
    <source>
        <dbReference type="EMBL" id="SFK30068.1"/>
    </source>
</evidence>
<keyword evidence="2" id="KW-0472">Membrane</keyword>
<proteinExistence type="inferred from homology"/>
<feature type="transmembrane region" description="Helical" evidence="2">
    <location>
        <begin position="118"/>
        <end position="138"/>
    </location>
</feature>
<dbReference type="PANTHER" id="PTHR36435:SF1">
    <property type="entry name" value="CAAX AMINO TERMINAL PROTEASE FAMILY PROTEIN"/>
    <property type="match status" value="1"/>
</dbReference>
<accession>A0A1I3YDX5</accession>
<feature type="domain" description="CAAX prenyl protease 2/Lysostaphin resistance protein A-like" evidence="3">
    <location>
        <begin position="158"/>
        <end position="247"/>
    </location>
</feature>
<gene>
    <name evidence="4" type="ORF">SAMN04488569_102124</name>
</gene>
<organism evidence="4 5">
    <name type="scientific">Marinilactibacillus piezotolerans</name>
    <dbReference type="NCBI Taxonomy" id="258723"/>
    <lineage>
        <taxon>Bacteria</taxon>
        <taxon>Bacillati</taxon>
        <taxon>Bacillota</taxon>
        <taxon>Bacilli</taxon>
        <taxon>Lactobacillales</taxon>
        <taxon>Carnobacteriaceae</taxon>
        <taxon>Marinilactibacillus</taxon>
    </lineage>
</organism>
<evidence type="ECO:0000259" key="3">
    <source>
        <dbReference type="Pfam" id="PF02517"/>
    </source>
</evidence>
<keyword evidence="2" id="KW-1133">Transmembrane helix</keyword>
<feature type="transmembrane region" description="Helical" evidence="2">
    <location>
        <begin position="21"/>
        <end position="43"/>
    </location>
</feature>
<dbReference type="GO" id="GO:0080120">
    <property type="term" value="P:CAAX-box protein maturation"/>
    <property type="evidence" value="ECO:0007669"/>
    <property type="project" value="UniProtKB-ARBA"/>
</dbReference>
<dbReference type="EMBL" id="FOSJ01000021">
    <property type="protein sequence ID" value="SFK30068.1"/>
    <property type="molecule type" value="Genomic_DNA"/>
</dbReference>
<keyword evidence="2" id="KW-0812">Transmembrane</keyword>
<dbReference type="GO" id="GO:0006508">
    <property type="term" value="P:proteolysis"/>
    <property type="evidence" value="ECO:0007669"/>
    <property type="project" value="UniProtKB-KW"/>
</dbReference>
<dbReference type="OrthoDB" id="8607342at2"/>
<sequence>MKVFEGYPLRKILKREQALMWVLSPIVMQIVVTFLLTFYVIIVNRDVIQNFASETELMSALEPVINLGSSLGTVMGLVFLTIVIIWRKIPLVNRKQLTKDEWKVIPGLSKKDWRFLSWYIPVSYVIYILGNYILTSIFGEAEAINQQGIEELVGSTPILLMFLMVVIAAPIAEEWLFRGLILFRHNSLEASWLAVIVSSVLFGLIHVPTDIPSAFSYIGMGFLFAYAAKQTRSVEAGIVYHMLNNLLGFIALYQ</sequence>
<reference evidence="5" key="1">
    <citation type="submission" date="2016-10" db="EMBL/GenBank/DDBJ databases">
        <authorList>
            <person name="Varghese N."/>
            <person name="Submissions S."/>
        </authorList>
    </citation>
    <scope>NUCLEOTIDE SEQUENCE [LARGE SCALE GENOMIC DNA]</scope>
    <source>
        <strain evidence="5">DSM 16108</strain>
    </source>
</reference>
<dbReference type="RefSeq" id="WP_087057438.1">
    <property type="nucleotide sequence ID" value="NZ_FOSJ01000021.1"/>
</dbReference>
<feature type="transmembrane region" description="Helical" evidence="2">
    <location>
        <begin position="211"/>
        <end position="228"/>
    </location>
</feature>
<dbReference type="InterPro" id="IPR003675">
    <property type="entry name" value="Rce1/LyrA-like_dom"/>
</dbReference>
<protein>
    <submittedName>
        <fullName evidence="4">Membrane protease YdiL, CAAX protease family</fullName>
    </submittedName>
</protein>